<dbReference type="Gene3D" id="3.90.1150.10">
    <property type="entry name" value="Aspartate Aminotransferase, domain 1"/>
    <property type="match status" value="1"/>
</dbReference>
<dbReference type="PANTHER" id="PTHR30244:SF34">
    <property type="entry name" value="DTDP-4-AMINO-4,6-DIDEOXYGALACTOSE TRANSAMINASE"/>
    <property type="match status" value="1"/>
</dbReference>
<sequence length="365" mass="40535">MTQPFIMQMRPLFGDEEKRAICEYMDEDGFITEFKRTEQFELMIAEYTGARHCIVVNNGTISLTLAALAAGVQANDEVIVPNYTMIATPNSVKMFGAIPVFVDVEPETLCLDLAKVKQAITPKTRAIMLVSANGRYPSVGIGAFEQLAREHNLVLIEDSAQSLGSFYPDGRHVGRAGVIGSFSFSAPKIISTGQGGALITDDDALAAKLRRLKDFGRSGGGNDIHGTIGYNFKFTELQAVIGIEQMKKLPARVERKKEIWLRYATNLEGLAEVRLFDHDLKRTTPWFIDALVEQREALIDYLKSANIGTRVMYPPINMQKAYLVSGDHPTSQRVGIHGLWLPSAIQLTDEEIDRICAAIREFYKA</sequence>
<dbReference type="PIRSF" id="PIRSF000390">
    <property type="entry name" value="PLP_StrS"/>
    <property type="match status" value="1"/>
</dbReference>
<dbReference type="RefSeq" id="WP_081555722.1">
    <property type="nucleotide sequence ID" value="NZ_MUKV01000015.1"/>
</dbReference>
<feature type="active site" description="Proton acceptor" evidence="2">
    <location>
        <position position="188"/>
    </location>
</feature>
<dbReference type="InterPro" id="IPR015422">
    <property type="entry name" value="PyrdxlP-dep_Trfase_small"/>
</dbReference>
<dbReference type="AlphaFoldDB" id="A0A1W0CVN0"/>
<keyword evidence="5" id="KW-0032">Aminotransferase</keyword>
<organism evidence="5 6">
    <name type="scientific">Chromobacterium haemolyticum</name>
    <dbReference type="NCBI Taxonomy" id="394935"/>
    <lineage>
        <taxon>Bacteria</taxon>
        <taxon>Pseudomonadati</taxon>
        <taxon>Pseudomonadota</taxon>
        <taxon>Betaproteobacteria</taxon>
        <taxon>Neisseriales</taxon>
        <taxon>Chromobacteriaceae</taxon>
        <taxon>Chromobacterium</taxon>
    </lineage>
</organism>
<reference evidence="5 6" key="1">
    <citation type="submission" date="2017-02" db="EMBL/GenBank/DDBJ databases">
        <title>Chromobacterium haemolyticum H5244.</title>
        <authorList>
            <person name="Gulvik C.A."/>
        </authorList>
    </citation>
    <scope>NUCLEOTIDE SEQUENCE [LARGE SCALE GENOMIC DNA]</scope>
    <source>
        <strain evidence="5 6">H5244</strain>
    </source>
</reference>
<dbReference type="SUPFAM" id="SSF53383">
    <property type="entry name" value="PLP-dependent transferases"/>
    <property type="match status" value="1"/>
</dbReference>
<dbReference type="GO" id="GO:0030170">
    <property type="term" value="F:pyridoxal phosphate binding"/>
    <property type="evidence" value="ECO:0007669"/>
    <property type="project" value="TreeGrafter"/>
</dbReference>
<dbReference type="PANTHER" id="PTHR30244">
    <property type="entry name" value="TRANSAMINASE"/>
    <property type="match status" value="1"/>
</dbReference>
<dbReference type="InterPro" id="IPR015424">
    <property type="entry name" value="PyrdxlP-dep_Trfase"/>
</dbReference>
<feature type="modified residue" description="N6-(pyridoxal phosphate)lysine" evidence="3">
    <location>
        <position position="188"/>
    </location>
</feature>
<dbReference type="Pfam" id="PF01041">
    <property type="entry name" value="DegT_DnrJ_EryC1"/>
    <property type="match status" value="1"/>
</dbReference>
<dbReference type="Proteomes" id="UP000192721">
    <property type="component" value="Unassembled WGS sequence"/>
</dbReference>
<dbReference type="EMBL" id="MUKV01000015">
    <property type="protein sequence ID" value="OQS38642.1"/>
    <property type="molecule type" value="Genomic_DNA"/>
</dbReference>
<evidence type="ECO:0000256" key="1">
    <source>
        <dbReference type="ARBA" id="ARBA00037999"/>
    </source>
</evidence>
<evidence type="ECO:0000256" key="4">
    <source>
        <dbReference type="RuleBase" id="RU004508"/>
    </source>
</evidence>
<gene>
    <name evidence="5" type="ORF">B0T45_12750</name>
</gene>
<dbReference type="InterPro" id="IPR000653">
    <property type="entry name" value="DegT/StrS_aminotransferase"/>
</dbReference>
<dbReference type="GO" id="GO:0008483">
    <property type="term" value="F:transaminase activity"/>
    <property type="evidence" value="ECO:0007669"/>
    <property type="project" value="UniProtKB-KW"/>
</dbReference>
<protein>
    <submittedName>
        <fullName evidence="5">Aminotransferase</fullName>
    </submittedName>
</protein>
<comment type="similarity">
    <text evidence="1 4">Belongs to the DegT/DnrJ/EryC1 family.</text>
</comment>
<keyword evidence="3 4" id="KW-0663">Pyridoxal phosphate</keyword>
<comment type="caution">
    <text evidence="5">The sequence shown here is derived from an EMBL/GenBank/DDBJ whole genome shotgun (WGS) entry which is preliminary data.</text>
</comment>
<evidence type="ECO:0000313" key="6">
    <source>
        <dbReference type="Proteomes" id="UP000192721"/>
    </source>
</evidence>
<dbReference type="CDD" id="cd00616">
    <property type="entry name" value="AHBA_syn"/>
    <property type="match status" value="1"/>
</dbReference>
<dbReference type="InterPro" id="IPR015421">
    <property type="entry name" value="PyrdxlP-dep_Trfase_major"/>
</dbReference>
<accession>A0A1W0CVN0</accession>
<evidence type="ECO:0000256" key="2">
    <source>
        <dbReference type="PIRSR" id="PIRSR000390-1"/>
    </source>
</evidence>
<evidence type="ECO:0000256" key="3">
    <source>
        <dbReference type="PIRSR" id="PIRSR000390-2"/>
    </source>
</evidence>
<name>A0A1W0CVN0_9NEIS</name>
<dbReference type="Gene3D" id="3.40.640.10">
    <property type="entry name" value="Type I PLP-dependent aspartate aminotransferase-like (Major domain)"/>
    <property type="match status" value="1"/>
</dbReference>
<keyword evidence="5" id="KW-0808">Transferase</keyword>
<evidence type="ECO:0000313" key="5">
    <source>
        <dbReference type="EMBL" id="OQS38642.1"/>
    </source>
</evidence>
<dbReference type="GO" id="GO:0000271">
    <property type="term" value="P:polysaccharide biosynthetic process"/>
    <property type="evidence" value="ECO:0007669"/>
    <property type="project" value="TreeGrafter"/>
</dbReference>
<proteinExistence type="inferred from homology"/>